<evidence type="ECO:0000313" key="1">
    <source>
        <dbReference type="EMBL" id="CAJ2674790.1"/>
    </source>
</evidence>
<reference evidence="1" key="1">
    <citation type="submission" date="2023-10" db="EMBL/GenBank/DDBJ databases">
        <authorList>
            <person name="Rodriguez Cubillos JULIANA M."/>
            <person name="De Vega J."/>
        </authorList>
    </citation>
    <scope>NUCLEOTIDE SEQUENCE</scope>
</reference>
<sequence>MEFPYLSIFILLNLVLVTHAHADFPCELYWNFKLPTTQMPKPITDLLHPAAGNGKVNDDIGAEVSETQLHDNETMGLFFLEKDLHHGTKMNMKFKKNSNYGKTFLPQEVAKSNIPFSSNKLVENILNMFSIKHGSKESEIVKNTISICEEKTCVTSLESMVDFATSKLGKNVEAISTEVNKESIELQEYVIAKGVKKLGEDNKVVVCHKVNYTYAVFYCHKIDGTKVYNVPLEGVDGNMVKVVAMCHNDTSQWNPKHISFQVLKVQPGTGPICHFVTQEHVVWVSK</sequence>
<comment type="caution">
    <text evidence="1">The sequence shown here is derived from an EMBL/GenBank/DDBJ whole genome shotgun (WGS) entry which is preliminary data.</text>
</comment>
<name>A0ACB0LZ77_TRIPR</name>
<dbReference type="Proteomes" id="UP001177021">
    <property type="component" value="Unassembled WGS sequence"/>
</dbReference>
<dbReference type="EMBL" id="CASHSV030000716">
    <property type="protein sequence ID" value="CAJ2674790.1"/>
    <property type="molecule type" value="Genomic_DNA"/>
</dbReference>
<accession>A0ACB0LZ77</accession>
<protein>
    <submittedName>
        <fullName evidence="1">Uncharacterized protein</fullName>
    </submittedName>
</protein>
<evidence type="ECO:0000313" key="2">
    <source>
        <dbReference type="Proteomes" id="UP001177021"/>
    </source>
</evidence>
<organism evidence="1 2">
    <name type="scientific">Trifolium pratense</name>
    <name type="common">Red clover</name>
    <dbReference type="NCBI Taxonomy" id="57577"/>
    <lineage>
        <taxon>Eukaryota</taxon>
        <taxon>Viridiplantae</taxon>
        <taxon>Streptophyta</taxon>
        <taxon>Embryophyta</taxon>
        <taxon>Tracheophyta</taxon>
        <taxon>Spermatophyta</taxon>
        <taxon>Magnoliopsida</taxon>
        <taxon>eudicotyledons</taxon>
        <taxon>Gunneridae</taxon>
        <taxon>Pentapetalae</taxon>
        <taxon>rosids</taxon>
        <taxon>fabids</taxon>
        <taxon>Fabales</taxon>
        <taxon>Fabaceae</taxon>
        <taxon>Papilionoideae</taxon>
        <taxon>50 kb inversion clade</taxon>
        <taxon>NPAAA clade</taxon>
        <taxon>Hologalegina</taxon>
        <taxon>IRL clade</taxon>
        <taxon>Trifolieae</taxon>
        <taxon>Trifolium</taxon>
    </lineage>
</organism>
<proteinExistence type="predicted"/>
<keyword evidence="2" id="KW-1185">Reference proteome</keyword>
<gene>
    <name evidence="1" type="ORF">MILVUS5_LOCUS37960</name>
</gene>